<name>A0AAF0DHG0_9EURO</name>
<dbReference type="AlphaFoldDB" id="A0AAF0DHG0"/>
<reference evidence="1" key="1">
    <citation type="submission" date="2023-03" db="EMBL/GenBank/DDBJ databases">
        <title>Emydomyces testavorans Genome Sequence.</title>
        <authorList>
            <person name="Hoyer L."/>
        </authorList>
    </citation>
    <scope>NUCLEOTIDE SEQUENCE</scope>
    <source>
        <strain evidence="1">16-2883</strain>
    </source>
</reference>
<dbReference type="EMBL" id="CP120628">
    <property type="protein sequence ID" value="WEW58279.1"/>
    <property type="molecule type" value="Genomic_DNA"/>
</dbReference>
<sequence>MATAPQAIAKPPQTTERLITTVHSNSVVSDAAKPVKIDHYADGAVVGPLGENQHIGVIHFPLPLVLDAKQEKDRPGLSSVIGRMGSLDVLEVDFTQVSGGGAHLGGGLSQIVKAEIHVGCKKYWCTDLDKDTSFSVRVEKPLSQFSLDQPKGINVSLTIMFGGNKLRFCSTTVFGSALTMPGGGIIKPGEE</sequence>
<keyword evidence="2" id="KW-1185">Reference proteome</keyword>
<protein>
    <submittedName>
        <fullName evidence="1">Uncharacterized protein</fullName>
    </submittedName>
</protein>
<gene>
    <name evidence="1" type="ORF">PRK78_003747</name>
</gene>
<evidence type="ECO:0000313" key="1">
    <source>
        <dbReference type="EMBL" id="WEW58279.1"/>
    </source>
</evidence>
<organism evidence="1 2">
    <name type="scientific">Emydomyces testavorans</name>
    <dbReference type="NCBI Taxonomy" id="2070801"/>
    <lineage>
        <taxon>Eukaryota</taxon>
        <taxon>Fungi</taxon>
        <taxon>Dikarya</taxon>
        <taxon>Ascomycota</taxon>
        <taxon>Pezizomycotina</taxon>
        <taxon>Eurotiomycetes</taxon>
        <taxon>Eurotiomycetidae</taxon>
        <taxon>Onygenales</taxon>
        <taxon>Nannizziopsiaceae</taxon>
        <taxon>Emydomyces</taxon>
    </lineage>
</organism>
<accession>A0AAF0DHG0</accession>
<dbReference type="Proteomes" id="UP001219355">
    <property type="component" value="Chromosome 2"/>
</dbReference>
<proteinExistence type="predicted"/>
<evidence type="ECO:0000313" key="2">
    <source>
        <dbReference type="Proteomes" id="UP001219355"/>
    </source>
</evidence>